<feature type="transmembrane region" description="Helical" evidence="1">
    <location>
        <begin position="91"/>
        <end position="111"/>
    </location>
</feature>
<feature type="transmembrane region" description="Helical" evidence="1">
    <location>
        <begin position="149"/>
        <end position="167"/>
    </location>
</feature>
<evidence type="ECO:0000313" key="4">
    <source>
        <dbReference type="Proteomes" id="UP000196475"/>
    </source>
</evidence>
<feature type="transmembrane region" description="Helical" evidence="1">
    <location>
        <begin position="44"/>
        <end position="70"/>
    </location>
</feature>
<evidence type="ECO:0000256" key="1">
    <source>
        <dbReference type="SAM" id="Phobius"/>
    </source>
</evidence>
<name>A0A1Y3PE17_9BACI</name>
<gene>
    <name evidence="3" type="ORF">BAA01_12150</name>
</gene>
<feature type="transmembrane region" description="Helical" evidence="1">
    <location>
        <begin position="339"/>
        <end position="358"/>
    </location>
</feature>
<feature type="transmembrane region" description="Helical" evidence="1">
    <location>
        <begin position="449"/>
        <end position="468"/>
    </location>
</feature>
<sequence>MMLIGLALGVFFGALPGLSATTGMALLLPITFGLPLEGSLLMLGAVYAGALYGGNISAILLGIPGTAAALPTTFDGFPMTRQGRSKEALLYGLYASAFGGLVSAFILLFLTPVIGKFALKFGAPEILALALWGLSTVSGVTGKNVLKGLIVAVIGLIVSSIGTSPVGGYNRFVFGVPHLLAGLGLVPLVLGTMALPRVFEVFDQMKKQDEYFLKSNVRKWFLKPVELIQYWVTFVKSAIIGAIIGIAPAAGPSIASIMSYNESKRSSKNPESYGKGNPEGVVASETANSASVGGDLVLTLSVGVPGSAACAVMLGALIMKGIQPGPLLLKNSPVSAYTFFMGFIIVNLLIFLVGHLYVQMGSYILKTPLGVLGPAISVICSIGAYTDTNDLFGVQVMIIAGVIAYLLIKLDFPIAPFLLAIILGPLIEANFWTAYYMTGGDLWSFFKRPVFDAILILSVLTFALPVLLQKRKRASG</sequence>
<proteinExistence type="predicted"/>
<keyword evidence="1" id="KW-0812">Transmembrane</keyword>
<feature type="transmembrane region" description="Helical" evidence="1">
    <location>
        <begin position="415"/>
        <end position="437"/>
    </location>
</feature>
<protein>
    <recommendedName>
        <fullName evidence="2">DUF112 domain-containing protein</fullName>
    </recommendedName>
</protein>
<dbReference type="PANTHER" id="PTHR35342:SF5">
    <property type="entry name" value="TRICARBOXYLIC TRANSPORT PROTEIN"/>
    <property type="match status" value="1"/>
</dbReference>
<organism evidence="3 4">
    <name type="scientific">Bacillus thermozeamaize</name>
    <dbReference type="NCBI Taxonomy" id="230954"/>
    <lineage>
        <taxon>Bacteria</taxon>
        <taxon>Bacillati</taxon>
        <taxon>Bacillota</taxon>
        <taxon>Bacilli</taxon>
        <taxon>Bacillales</taxon>
        <taxon>Bacillaceae</taxon>
        <taxon>Bacillus</taxon>
    </lineage>
</organism>
<dbReference type="EMBL" id="LZRT01000099">
    <property type="protein sequence ID" value="OUM85581.1"/>
    <property type="molecule type" value="Genomic_DNA"/>
</dbReference>
<evidence type="ECO:0000259" key="2">
    <source>
        <dbReference type="Pfam" id="PF01970"/>
    </source>
</evidence>
<comment type="caution">
    <text evidence="3">The sequence shown here is derived from an EMBL/GenBank/DDBJ whole genome shotgun (WGS) entry which is preliminary data.</text>
</comment>
<keyword evidence="1" id="KW-0472">Membrane</keyword>
<dbReference type="AlphaFoldDB" id="A0A1Y3PE17"/>
<dbReference type="Pfam" id="PF01970">
    <property type="entry name" value="TctA"/>
    <property type="match status" value="1"/>
</dbReference>
<feature type="transmembrane region" description="Helical" evidence="1">
    <location>
        <begin position="365"/>
        <end position="385"/>
    </location>
</feature>
<keyword evidence="1" id="KW-1133">Transmembrane helix</keyword>
<dbReference type="InterPro" id="IPR002823">
    <property type="entry name" value="DUF112_TM"/>
</dbReference>
<reference evidence="4" key="1">
    <citation type="submission" date="2016-06" db="EMBL/GenBank/DDBJ databases">
        <authorList>
            <person name="Nascimento L."/>
            <person name="Pereira R.V."/>
            <person name="Martins L.F."/>
            <person name="Quaggio R.B."/>
            <person name="Silva A.M."/>
            <person name="Setubal J.C."/>
        </authorList>
    </citation>
    <scope>NUCLEOTIDE SEQUENCE [LARGE SCALE GENOMIC DNA]</scope>
</reference>
<evidence type="ECO:0000313" key="3">
    <source>
        <dbReference type="EMBL" id="OUM85581.1"/>
    </source>
</evidence>
<feature type="transmembrane region" description="Helical" evidence="1">
    <location>
        <begin position="179"/>
        <end position="199"/>
    </location>
</feature>
<dbReference type="Proteomes" id="UP000196475">
    <property type="component" value="Unassembled WGS sequence"/>
</dbReference>
<feature type="transmembrane region" description="Helical" evidence="1">
    <location>
        <begin position="296"/>
        <end position="319"/>
    </location>
</feature>
<feature type="domain" description="DUF112" evidence="2">
    <location>
        <begin position="1"/>
        <end position="419"/>
    </location>
</feature>
<accession>A0A1Y3PE17</accession>
<feature type="transmembrane region" description="Helical" evidence="1">
    <location>
        <begin position="391"/>
        <end position="408"/>
    </location>
</feature>
<dbReference type="PANTHER" id="PTHR35342">
    <property type="entry name" value="TRICARBOXYLIC TRANSPORT PROTEIN"/>
    <property type="match status" value="1"/>
</dbReference>